<dbReference type="Pfam" id="PF20536">
    <property type="entry name" value="DUF6751"/>
    <property type="match status" value="1"/>
</dbReference>
<proteinExistence type="predicted"/>
<evidence type="ECO:0000313" key="1">
    <source>
        <dbReference type="EMBL" id="VFD36266.1"/>
    </source>
</evidence>
<reference evidence="1 2" key="1">
    <citation type="submission" date="2019-02" db="EMBL/GenBank/DDBJ databases">
        <authorList>
            <consortium name="Pathogen Informatics"/>
        </authorList>
    </citation>
    <scope>NUCLEOTIDE SEQUENCE [LARGE SCALE GENOMIC DNA]</scope>
    <source>
        <strain evidence="2">clo34</strain>
    </source>
</reference>
<sequence>MFFKDNITLYNACYNKEFGVNEYFKTYLVGVDWQGQQNINVTDKGIISADSVKIIIPFLVASKNKEYITPKEFERLDNAEKEKYFTFNNNDKIVKGLIDFDIDSKNGKTIKILENLYSDVININSIITHDFGSLSMRSWEIGGI</sequence>
<protein>
    <submittedName>
        <fullName evidence="1">Uncharacterized protein</fullName>
    </submittedName>
</protein>
<dbReference type="Proteomes" id="UP000411588">
    <property type="component" value="Unassembled WGS sequence"/>
</dbReference>
<dbReference type="EMBL" id="CAADAN010000022">
    <property type="protein sequence ID" value="VFD36266.1"/>
    <property type="molecule type" value="Genomic_DNA"/>
</dbReference>
<dbReference type="RefSeq" id="WP_077700940.1">
    <property type="nucleotide sequence ID" value="NZ_CAACZS010000018.1"/>
</dbReference>
<organism evidence="1 2">
    <name type="scientific">Clostridioides difficile</name>
    <name type="common">Peptoclostridium difficile</name>
    <dbReference type="NCBI Taxonomy" id="1496"/>
    <lineage>
        <taxon>Bacteria</taxon>
        <taxon>Bacillati</taxon>
        <taxon>Bacillota</taxon>
        <taxon>Clostridia</taxon>
        <taxon>Peptostreptococcales</taxon>
        <taxon>Peptostreptococcaceae</taxon>
        <taxon>Clostridioides</taxon>
    </lineage>
</organism>
<gene>
    <name evidence="1" type="ORF">SAMEA1402399_03919</name>
</gene>
<name>A0AB74QJ09_CLODI</name>
<evidence type="ECO:0000313" key="2">
    <source>
        <dbReference type="Proteomes" id="UP000411588"/>
    </source>
</evidence>
<comment type="caution">
    <text evidence="1">The sequence shown here is derived from an EMBL/GenBank/DDBJ whole genome shotgun (WGS) entry which is preliminary data.</text>
</comment>
<dbReference type="InterPro" id="IPR046639">
    <property type="entry name" value="DUF6751"/>
</dbReference>
<accession>A0AB74QJ09</accession>
<dbReference type="AlphaFoldDB" id="A0AB74QJ09"/>